<comment type="caution">
    <text evidence="1">The sequence shown here is derived from an EMBL/GenBank/DDBJ whole genome shotgun (WGS) entry which is preliminary data.</text>
</comment>
<reference evidence="2" key="2">
    <citation type="submission" date="2015-07" db="EMBL/GenBank/DDBJ databases">
        <title>Contrasting host-pathogen interactions and genome evolution in two generalist and specialist microsporidian pathogens of mosquitoes.</title>
        <authorList>
            <consortium name="The Broad Institute Genomics Platform"/>
            <consortium name="The Broad Institute Genome Sequencing Center for Infectious Disease"/>
            <person name="Cuomo C.A."/>
            <person name="Sanscrainte N.D."/>
            <person name="Goldberg J.M."/>
            <person name="Heiman D."/>
            <person name="Young S."/>
            <person name="Zeng Q."/>
            <person name="Becnel J.J."/>
            <person name="Birren B.W."/>
        </authorList>
    </citation>
    <scope>NUCLEOTIDE SEQUENCE [LARGE SCALE GENOMIC DNA]</scope>
    <source>
        <strain evidence="2">USNM 41457</strain>
    </source>
</reference>
<reference evidence="1 2" key="1">
    <citation type="submission" date="2011-08" db="EMBL/GenBank/DDBJ databases">
        <authorList>
            <person name="Liu Z.J."/>
            <person name="Shi F.L."/>
            <person name="Lu J.Q."/>
            <person name="Li M."/>
            <person name="Wang Z.L."/>
        </authorList>
    </citation>
    <scope>NUCLEOTIDE SEQUENCE [LARGE SCALE GENOMIC DNA]</scope>
    <source>
        <strain evidence="1 2">USNM 41457</strain>
    </source>
</reference>
<accession>J9D5D3</accession>
<name>J9D5D3_EDHAE</name>
<sequence>MNLKYEYLQEKLRNTEKNIDWKQKRSHTFLNYNSRTKNTEESSGTKKISPELVEKIKNEIFKENESETNIQKTRNSRNKFLCRSKSVDIGECSYLNQEFEKLQCSIANKNPNITDPDSKQDFKQKVVIKNIIDHRKNHVVTGEVFKKSNSQEFYKFFGMKETSLDNKQQPNNNIYVAENKFDKDVFTEEKKLHLP</sequence>
<evidence type="ECO:0000313" key="2">
    <source>
        <dbReference type="Proteomes" id="UP000003163"/>
    </source>
</evidence>
<gene>
    <name evidence="1" type="ORF">EDEG_02588</name>
</gene>
<dbReference type="EMBL" id="AFBI03000048">
    <property type="protein sequence ID" value="EJW03006.1"/>
    <property type="molecule type" value="Genomic_DNA"/>
</dbReference>
<dbReference type="VEuPathDB" id="MicrosporidiaDB:EDEG_02588"/>
<dbReference type="Proteomes" id="UP000003163">
    <property type="component" value="Unassembled WGS sequence"/>
</dbReference>
<keyword evidence="2" id="KW-1185">Reference proteome</keyword>
<dbReference type="HOGENOM" id="CLU_1396295_0_0_1"/>
<evidence type="ECO:0000313" key="1">
    <source>
        <dbReference type="EMBL" id="EJW03006.1"/>
    </source>
</evidence>
<proteinExistence type="predicted"/>
<dbReference type="AlphaFoldDB" id="J9D5D3"/>
<protein>
    <submittedName>
        <fullName evidence="1">Uncharacterized protein</fullName>
    </submittedName>
</protein>
<dbReference type="InParanoid" id="J9D5D3"/>
<organism evidence="1 2">
    <name type="scientific">Edhazardia aedis (strain USNM 41457)</name>
    <name type="common">Microsporidian parasite</name>
    <dbReference type="NCBI Taxonomy" id="1003232"/>
    <lineage>
        <taxon>Eukaryota</taxon>
        <taxon>Fungi</taxon>
        <taxon>Fungi incertae sedis</taxon>
        <taxon>Microsporidia</taxon>
        <taxon>Edhazardia</taxon>
    </lineage>
</organism>